<dbReference type="PANTHER" id="PTHR23501:SF102">
    <property type="entry name" value="DRUG TRANSPORTER, PUTATIVE (AFU_ORTHOLOGUE AFUA_3G08530)-RELATED"/>
    <property type="match status" value="1"/>
</dbReference>
<dbReference type="SUPFAM" id="SSF103473">
    <property type="entry name" value="MFS general substrate transporter"/>
    <property type="match status" value="1"/>
</dbReference>
<dbReference type="HOGENOM" id="CLU_1540609_0_0_1"/>
<dbReference type="PROSITE" id="PS50850">
    <property type="entry name" value="MFS"/>
    <property type="match status" value="1"/>
</dbReference>
<keyword evidence="3 6" id="KW-0812">Transmembrane</keyword>
<dbReference type="GO" id="GO:0022857">
    <property type="term" value="F:transmembrane transporter activity"/>
    <property type="evidence" value="ECO:0007669"/>
    <property type="project" value="InterPro"/>
</dbReference>
<evidence type="ECO:0000256" key="1">
    <source>
        <dbReference type="ARBA" id="ARBA00004141"/>
    </source>
</evidence>
<gene>
    <name evidence="8" type="ORF">SNOG_01358</name>
</gene>
<evidence type="ECO:0000256" key="4">
    <source>
        <dbReference type="ARBA" id="ARBA00022989"/>
    </source>
</evidence>
<reference evidence="9" key="1">
    <citation type="journal article" date="2007" name="Plant Cell">
        <title>Dothideomycete-plant interactions illuminated by genome sequencing and EST analysis of the wheat pathogen Stagonospora nodorum.</title>
        <authorList>
            <person name="Hane J.K."/>
            <person name="Lowe R.G."/>
            <person name="Solomon P.S."/>
            <person name="Tan K.C."/>
            <person name="Schoch C.L."/>
            <person name="Spatafora J.W."/>
            <person name="Crous P.W."/>
            <person name="Kodira C."/>
            <person name="Birren B.W."/>
            <person name="Galagan J.E."/>
            <person name="Torriani S.F."/>
            <person name="McDonald B.A."/>
            <person name="Oliver R.P."/>
        </authorList>
    </citation>
    <scope>NUCLEOTIDE SEQUENCE [LARGE SCALE GENOMIC DNA]</scope>
    <source>
        <strain evidence="9">SN15 / ATCC MYA-4574 / FGSC 10173</strain>
    </source>
</reference>
<dbReference type="InterPro" id="IPR020846">
    <property type="entry name" value="MFS_dom"/>
</dbReference>
<protein>
    <recommendedName>
        <fullName evidence="7">Major facilitator superfamily (MFS) profile domain-containing protein</fullName>
    </recommendedName>
</protein>
<evidence type="ECO:0000256" key="3">
    <source>
        <dbReference type="ARBA" id="ARBA00022692"/>
    </source>
</evidence>
<dbReference type="InterPro" id="IPR011701">
    <property type="entry name" value="MFS"/>
</dbReference>
<feature type="transmembrane region" description="Helical" evidence="6">
    <location>
        <begin position="93"/>
        <end position="112"/>
    </location>
</feature>
<dbReference type="InParanoid" id="Q0V3Q6"/>
<keyword evidence="4 6" id="KW-1133">Transmembrane helix</keyword>
<dbReference type="eggNOG" id="KOG0254">
    <property type="taxonomic scope" value="Eukaryota"/>
</dbReference>
<dbReference type="Pfam" id="PF07690">
    <property type="entry name" value="MFS_1"/>
    <property type="match status" value="1"/>
</dbReference>
<dbReference type="EMBL" id="CH445326">
    <property type="protein sequence ID" value="EAT91007.2"/>
    <property type="molecule type" value="Genomic_DNA"/>
</dbReference>
<comment type="subcellular location">
    <subcellularLocation>
        <location evidence="1">Membrane</location>
        <topology evidence="1">Multi-pass membrane protein</topology>
    </subcellularLocation>
</comment>
<feature type="transmembrane region" description="Helical" evidence="6">
    <location>
        <begin position="62"/>
        <end position="81"/>
    </location>
</feature>
<feature type="transmembrane region" description="Helical" evidence="6">
    <location>
        <begin position="21"/>
        <end position="42"/>
    </location>
</feature>
<evidence type="ECO:0000256" key="2">
    <source>
        <dbReference type="ARBA" id="ARBA00007520"/>
    </source>
</evidence>
<dbReference type="VEuPathDB" id="FungiDB:JI435_013580"/>
<proteinExistence type="inferred from homology"/>
<dbReference type="GO" id="GO:0016020">
    <property type="term" value="C:membrane"/>
    <property type="evidence" value="ECO:0007669"/>
    <property type="project" value="UniProtKB-SubCell"/>
</dbReference>
<accession>Q0V3Q6</accession>
<dbReference type="STRING" id="321614.Q0V3Q6"/>
<dbReference type="RefSeq" id="XP_001792000.1">
    <property type="nucleotide sequence ID" value="XM_001791948.1"/>
</dbReference>
<organism evidence="8 9">
    <name type="scientific">Phaeosphaeria nodorum (strain SN15 / ATCC MYA-4574 / FGSC 10173)</name>
    <name type="common">Glume blotch fungus</name>
    <name type="synonym">Parastagonospora nodorum</name>
    <dbReference type="NCBI Taxonomy" id="321614"/>
    <lineage>
        <taxon>Eukaryota</taxon>
        <taxon>Fungi</taxon>
        <taxon>Dikarya</taxon>
        <taxon>Ascomycota</taxon>
        <taxon>Pezizomycotina</taxon>
        <taxon>Dothideomycetes</taxon>
        <taxon>Pleosporomycetidae</taxon>
        <taxon>Pleosporales</taxon>
        <taxon>Pleosporineae</taxon>
        <taxon>Phaeosphaeriaceae</taxon>
        <taxon>Parastagonospora</taxon>
    </lineage>
</organism>
<feature type="domain" description="Major facilitator superfamily (MFS) profile" evidence="7">
    <location>
        <begin position="27"/>
        <end position="174"/>
    </location>
</feature>
<sequence>MIDQASAMADTKSIESRQRPAMSILLAFVALCLSIFLVALDTVLIPTALPTIALSFNISDSLYVWIGSAYLLANAASVPLWGKLSDIFGRKPIILTANTIFLAGSILCALSKDATTLVAGRVVQGFGGGGVVVLVHVCVSDIFPIRSVVPSPTRATYVAVALCDQPYRTCACRR</sequence>
<dbReference type="Proteomes" id="UP000001055">
    <property type="component" value="Unassembled WGS sequence"/>
</dbReference>
<keyword evidence="5 6" id="KW-0472">Membrane</keyword>
<dbReference type="PANTHER" id="PTHR23501">
    <property type="entry name" value="MAJOR FACILITATOR SUPERFAMILY"/>
    <property type="match status" value="1"/>
</dbReference>
<evidence type="ECO:0000313" key="8">
    <source>
        <dbReference type="EMBL" id="EAT91007.2"/>
    </source>
</evidence>
<dbReference type="GeneID" id="5968845"/>
<comment type="similarity">
    <text evidence="2">Belongs to the major facilitator superfamily. TCR/Tet family.</text>
</comment>
<dbReference type="KEGG" id="pno:SNOG_01358"/>
<evidence type="ECO:0000313" key="9">
    <source>
        <dbReference type="Proteomes" id="UP000001055"/>
    </source>
</evidence>
<dbReference type="AlphaFoldDB" id="Q0V3Q6"/>
<name>Q0V3Q6_PHANO</name>
<evidence type="ECO:0000259" key="7">
    <source>
        <dbReference type="PROSITE" id="PS50850"/>
    </source>
</evidence>
<evidence type="ECO:0000256" key="6">
    <source>
        <dbReference type="SAM" id="Phobius"/>
    </source>
</evidence>
<dbReference type="Gene3D" id="1.20.1720.10">
    <property type="entry name" value="Multidrug resistance protein D"/>
    <property type="match status" value="1"/>
</dbReference>
<dbReference type="InterPro" id="IPR036259">
    <property type="entry name" value="MFS_trans_sf"/>
</dbReference>
<feature type="transmembrane region" description="Helical" evidence="6">
    <location>
        <begin position="118"/>
        <end position="139"/>
    </location>
</feature>
<evidence type="ECO:0000256" key="5">
    <source>
        <dbReference type="ARBA" id="ARBA00023136"/>
    </source>
</evidence>